<dbReference type="AlphaFoldDB" id="A0A5B0S332"/>
<evidence type="ECO:0000313" key="2">
    <source>
        <dbReference type="Proteomes" id="UP000325313"/>
    </source>
</evidence>
<protein>
    <submittedName>
        <fullName evidence="1">Uncharacterized protein</fullName>
    </submittedName>
</protein>
<evidence type="ECO:0000313" key="1">
    <source>
        <dbReference type="EMBL" id="KAA1132307.1"/>
    </source>
</evidence>
<accession>A0A5B0S332</accession>
<gene>
    <name evidence="1" type="ORF">PGTUg99_002233</name>
</gene>
<dbReference type="EMBL" id="VDEP01000084">
    <property type="protein sequence ID" value="KAA1132307.1"/>
    <property type="molecule type" value="Genomic_DNA"/>
</dbReference>
<reference evidence="1 2" key="1">
    <citation type="submission" date="2019-05" db="EMBL/GenBank/DDBJ databases">
        <title>Emergence of the Ug99 lineage of the wheat stem rust pathogen through somatic hybridization.</title>
        <authorList>
            <person name="Li F."/>
            <person name="Upadhyaya N.M."/>
            <person name="Sperschneider J."/>
            <person name="Matny O."/>
            <person name="Nguyen-Phuc H."/>
            <person name="Mago R."/>
            <person name="Raley C."/>
            <person name="Miller M.E."/>
            <person name="Silverstein K.A.T."/>
            <person name="Henningsen E."/>
            <person name="Hirsch C.D."/>
            <person name="Visser B."/>
            <person name="Pretorius Z.A."/>
            <person name="Steffenson B.J."/>
            <person name="Schwessinger B."/>
            <person name="Dodds P.N."/>
            <person name="Figueroa M."/>
        </authorList>
    </citation>
    <scope>NUCLEOTIDE SEQUENCE [LARGE SCALE GENOMIC DNA]</scope>
    <source>
        <strain evidence="1 2">Ug99</strain>
    </source>
</reference>
<dbReference type="Proteomes" id="UP000325313">
    <property type="component" value="Unassembled WGS sequence"/>
</dbReference>
<sequence length="117" mass="13093">MKALSFKAYSWSIAFYWGLVLNSIFFSTADDVLRDESENRKATSRANNQTDIDLTNASATTQNLAHPKLLTNPHDSDVRDACQPRTLSPALWSKLNLNTYLLQYPGGQETSLEVPIT</sequence>
<comment type="caution">
    <text evidence="1">The sequence shown here is derived from an EMBL/GenBank/DDBJ whole genome shotgun (WGS) entry which is preliminary data.</text>
</comment>
<proteinExistence type="predicted"/>
<name>A0A5B0S332_PUCGR</name>
<organism evidence="1 2">
    <name type="scientific">Puccinia graminis f. sp. tritici</name>
    <dbReference type="NCBI Taxonomy" id="56615"/>
    <lineage>
        <taxon>Eukaryota</taxon>
        <taxon>Fungi</taxon>
        <taxon>Dikarya</taxon>
        <taxon>Basidiomycota</taxon>
        <taxon>Pucciniomycotina</taxon>
        <taxon>Pucciniomycetes</taxon>
        <taxon>Pucciniales</taxon>
        <taxon>Pucciniaceae</taxon>
        <taxon>Puccinia</taxon>
    </lineage>
</organism>